<keyword evidence="6" id="KW-0732">Signal</keyword>
<dbReference type="SUPFAM" id="SSF56300">
    <property type="entry name" value="Metallo-dependent phosphatases"/>
    <property type="match status" value="1"/>
</dbReference>
<dbReference type="GO" id="GO:0000324">
    <property type="term" value="C:fungal-type vacuole"/>
    <property type="evidence" value="ECO:0007669"/>
    <property type="project" value="TreeGrafter"/>
</dbReference>
<keyword evidence="3" id="KW-0964">Secreted</keyword>
<evidence type="ECO:0000256" key="6">
    <source>
        <dbReference type="SAM" id="SignalP"/>
    </source>
</evidence>
<dbReference type="InterPro" id="IPR004843">
    <property type="entry name" value="Calcineurin-like_PHP"/>
</dbReference>
<evidence type="ECO:0000259" key="8">
    <source>
        <dbReference type="Pfam" id="PF19272"/>
    </source>
</evidence>
<protein>
    <submittedName>
        <fullName evidence="9">Uncharacterized protein</fullName>
    </submittedName>
</protein>
<evidence type="ECO:0000256" key="5">
    <source>
        <dbReference type="ARBA" id="ARBA00023180"/>
    </source>
</evidence>
<evidence type="ECO:0000259" key="7">
    <source>
        <dbReference type="Pfam" id="PF00149"/>
    </source>
</evidence>
<evidence type="ECO:0000256" key="3">
    <source>
        <dbReference type="ARBA" id="ARBA00022525"/>
    </source>
</evidence>
<dbReference type="PANTHER" id="PTHR10340">
    <property type="entry name" value="SPHINGOMYELIN PHOSPHODIESTERASE"/>
    <property type="match status" value="1"/>
</dbReference>
<evidence type="ECO:0000313" key="9">
    <source>
        <dbReference type="EMBL" id="TPX62670.1"/>
    </source>
</evidence>
<dbReference type="AlphaFoldDB" id="A0A507EHK7"/>
<keyword evidence="10" id="KW-1185">Reference proteome</keyword>
<dbReference type="GO" id="GO:0004309">
    <property type="term" value="F:exopolyphosphatase activity"/>
    <property type="evidence" value="ECO:0007669"/>
    <property type="project" value="TreeGrafter"/>
</dbReference>
<dbReference type="GO" id="GO:0005615">
    <property type="term" value="C:extracellular space"/>
    <property type="evidence" value="ECO:0007669"/>
    <property type="project" value="TreeGrafter"/>
</dbReference>
<evidence type="ECO:0000256" key="2">
    <source>
        <dbReference type="ARBA" id="ARBA00008234"/>
    </source>
</evidence>
<feature type="domain" description="Sphingomyelin phosphodiesterase C-terminal" evidence="8">
    <location>
        <begin position="380"/>
        <end position="465"/>
    </location>
</feature>
<name>A0A507EHK7_9FUNG</name>
<dbReference type="GO" id="GO:0008081">
    <property type="term" value="F:phosphoric diester hydrolase activity"/>
    <property type="evidence" value="ECO:0007669"/>
    <property type="project" value="TreeGrafter"/>
</dbReference>
<feature type="chain" id="PRO_5021287317" evidence="6">
    <location>
        <begin position="21"/>
        <end position="472"/>
    </location>
</feature>
<keyword evidence="5" id="KW-0325">Glycoprotein</keyword>
<keyword evidence="4" id="KW-0378">Hydrolase</keyword>
<evidence type="ECO:0000313" key="10">
    <source>
        <dbReference type="Proteomes" id="UP000318582"/>
    </source>
</evidence>
<feature type="signal peptide" evidence="6">
    <location>
        <begin position="1"/>
        <end position="20"/>
    </location>
</feature>
<accession>A0A507EHK7</accession>
<comment type="subcellular location">
    <subcellularLocation>
        <location evidence="1">Secreted</location>
    </subcellularLocation>
</comment>
<feature type="domain" description="Calcineurin-like phosphoesterase" evidence="7">
    <location>
        <begin position="64"/>
        <end position="296"/>
    </location>
</feature>
<dbReference type="STRING" id="109895.A0A507EHK7"/>
<dbReference type="InterPro" id="IPR029052">
    <property type="entry name" value="Metallo-depent_PP-like"/>
</dbReference>
<dbReference type="EMBL" id="QEAQ01000002">
    <property type="protein sequence ID" value="TPX62670.1"/>
    <property type="molecule type" value="Genomic_DNA"/>
</dbReference>
<dbReference type="InterPro" id="IPR045473">
    <property type="entry name" value="ASM_C"/>
</dbReference>
<comment type="similarity">
    <text evidence="2">Belongs to the acid sphingomyelinase family.</text>
</comment>
<dbReference type="PANTHER" id="PTHR10340:SF55">
    <property type="entry name" value="ENDOPOLYPHOSPHATASE"/>
    <property type="match status" value="1"/>
</dbReference>
<organism evidence="9 10">
    <name type="scientific">Powellomyces hirtus</name>
    <dbReference type="NCBI Taxonomy" id="109895"/>
    <lineage>
        <taxon>Eukaryota</taxon>
        <taxon>Fungi</taxon>
        <taxon>Fungi incertae sedis</taxon>
        <taxon>Chytridiomycota</taxon>
        <taxon>Chytridiomycota incertae sedis</taxon>
        <taxon>Chytridiomycetes</taxon>
        <taxon>Spizellomycetales</taxon>
        <taxon>Powellomycetaceae</taxon>
        <taxon>Powellomyces</taxon>
    </lineage>
</organism>
<dbReference type="Proteomes" id="UP000318582">
    <property type="component" value="Unassembled WGS sequence"/>
</dbReference>
<sequence>MRTTNTVFAALAVLTSTASAAPAANFWGADRCSKCIAASAYNGPYQGVGTSLEGRTNDGGSFGKFLHITDIHIDELYLKGSDPATMCHRANDTDVSLNIAGKYGTLGSICDTPQALMDATFDWMRENTKDVDFILYTGDSARHDRDKLVPRAKLGTLSEHQSIADKIVSTFDLQKTKFIPTFGNNDQFDYNKMAAVADPIIANLTDIWAPFGLGLDTNTAWKKGGYFSYEVKPGLVVINLNSMLLFSSNVLTKDCSLDGSAGAEMLAWMENTLNTIRSNGKRAYIMQHVPPTSASGKALYFPGCQKAYIDLIGKYAGSILGSFFGHTNSDYVSFIYTNNTIRPTDGPFFISTITDQPPTVNFDKSCVLHVMSQGPSIIPANNPAVRVYKYSTASDSMGALISYVQYWSDLVQDNTNDAVTYDVEYTTAKTYSLWNLAPHNWAKVFQQWSRNSASFQDYVRYRFVQNPNPDPK</sequence>
<proteinExistence type="inferred from homology"/>
<dbReference type="Pfam" id="PF19272">
    <property type="entry name" value="ASMase_C"/>
    <property type="match status" value="1"/>
</dbReference>
<comment type="caution">
    <text evidence="9">The sequence shown here is derived from an EMBL/GenBank/DDBJ whole genome shotgun (WGS) entry which is preliminary data.</text>
</comment>
<evidence type="ECO:0000256" key="4">
    <source>
        <dbReference type="ARBA" id="ARBA00022801"/>
    </source>
</evidence>
<evidence type="ECO:0000256" key="1">
    <source>
        <dbReference type="ARBA" id="ARBA00004613"/>
    </source>
</evidence>
<dbReference type="GO" id="GO:0006798">
    <property type="term" value="P:polyphosphate catabolic process"/>
    <property type="evidence" value="ECO:0007669"/>
    <property type="project" value="TreeGrafter"/>
</dbReference>
<dbReference type="GO" id="GO:0000298">
    <property type="term" value="F:endopolyphosphatase activity"/>
    <property type="evidence" value="ECO:0007669"/>
    <property type="project" value="TreeGrafter"/>
</dbReference>
<reference evidence="9 10" key="1">
    <citation type="journal article" date="2019" name="Sci. Rep.">
        <title>Comparative genomics of chytrid fungi reveal insights into the obligate biotrophic and pathogenic lifestyle of Synchytrium endobioticum.</title>
        <authorList>
            <person name="van de Vossenberg B.T.L.H."/>
            <person name="Warris S."/>
            <person name="Nguyen H.D.T."/>
            <person name="van Gent-Pelzer M.P.E."/>
            <person name="Joly D.L."/>
            <person name="van de Geest H.C."/>
            <person name="Bonants P.J.M."/>
            <person name="Smith D.S."/>
            <person name="Levesque C.A."/>
            <person name="van der Lee T.A.J."/>
        </authorList>
    </citation>
    <scope>NUCLEOTIDE SEQUENCE [LARGE SCALE GENOMIC DNA]</scope>
    <source>
        <strain evidence="9 10">CBS 809.83</strain>
    </source>
</reference>
<gene>
    <name evidence="9" type="ORF">PhCBS80983_g00303</name>
</gene>
<dbReference type="Gene3D" id="3.60.21.10">
    <property type="match status" value="1"/>
</dbReference>
<dbReference type="Pfam" id="PF00149">
    <property type="entry name" value="Metallophos"/>
    <property type="match status" value="1"/>
</dbReference>